<dbReference type="SUPFAM" id="SSF46785">
    <property type="entry name" value="Winged helix' DNA-binding domain"/>
    <property type="match status" value="1"/>
</dbReference>
<evidence type="ECO:0000256" key="1">
    <source>
        <dbReference type="ARBA" id="ARBA00009437"/>
    </source>
</evidence>
<dbReference type="PANTHER" id="PTHR30419:SF8">
    <property type="entry name" value="NITROGEN ASSIMILATION TRANSCRIPTIONAL ACTIVATOR-RELATED"/>
    <property type="match status" value="1"/>
</dbReference>
<dbReference type="GO" id="GO:0003700">
    <property type="term" value="F:DNA-binding transcription factor activity"/>
    <property type="evidence" value="ECO:0007669"/>
    <property type="project" value="InterPro"/>
</dbReference>
<organism evidence="6 7">
    <name type="scientific">Domibacillus mangrovi</name>
    <dbReference type="NCBI Taxonomy" id="1714354"/>
    <lineage>
        <taxon>Bacteria</taxon>
        <taxon>Bacillati</taxon>
        <taxon>Bacillota</taxon>
        <taxon>Bacilli</taxon>
        <taxon>Bacillales</taxon>
        <taxon>Bacillaceae</taxon>
        <taxon>Domibacillus</taxon>
    </lineage>
</organism>
<dbReference type="GO" id="GO:0003677">
    <property type="term" value="F:DNA binding"/>
    <property type="evidence" value="ECO:0007669"/>
    <property type="project" value="UniProtKB-KW"/>
</dbReference>
<evidence type="ECO:0000256" key="2">
    <source>
        <dbReference type="ARBA" id="ARBA00023015"/>
    </source>
</evidence>
<keyword evidence="2" id="KW-0805">Transcription regulation</keyword>
<name>A0A1Q5P1I9_9BACI</name>
<dbReference type="SUPFAM" id="SSF53850">
    <property type="entry name" value="Periplasmic binding protein-like II"/>
    <property type="match status" value="1"/>
</dbReference>
<evidence type="ECO:0000259" key="5">
    <source>
        <dbReference type="PROSITE" id="PS50931"/>
    </source>
</evidence>
<dbReference type="Pfam" id="PF03466">
    <property type="entry name" value="LysR_substrate"/>
    <property type="match status" value="1"/>
</dbReference>
<keyword evidence="4" id="KW-0804">Transcription</keyword>
<dbReference type="InterPro" id="IPR050950">
    <property type="entry name" value="HTH-type_LysR_regulators"/>
</dbReference>
<dbReference type="Pfam" id="PF00126">
    <property type="entry name" value="HTH_1"/>
    <property type="match status" value="1"/>
</dbReference>
<dbReference type="RefSeq" id="WP_073712166.1">
    <property type="nucleotide sequence ID" value="NZ_MRWQ01000010.1"/>
</dbReference>
<feature type="domain" description="HTH lysR-type" evidence="5">
    <location>
        <begin position="1"/>
        <end position="58"/>
    </location>
</feature>
<accession>A0A1Q5P1I9</accession>
<sequence length="295" mass="34483">MDFRQMRYFVAVVNEKNFSKAAEKLHLSQPSLSNAIMKLENEIGFPLLERNTRSLRLTDSGEVIYKRSVEFLKQYDRLQKEMEEIQEIGNGKLSIGMIESSKHWMPKVILQFKRSYPSVQIQLSEVLGGEEVQKSLLDYETHVVITNQPIVHQDVNTIPIYQERLVLLLHEKNPLGEKKIISMKDLENEAFIISTIGFQTRRDILNAFEKERAEPNIMYESERFETVCSLVEEGLGVTIIPENYIRYSNFSAIRTRQIDSDELQRTVYLTYSKSRYLPPFVHSFCKEIRGFFHTS</sequence>
<protein>
    <submittedName>
        <fullName evidence="6">LysR family transcriptional regulator</fullName>
    </submittedName>
</protein>
<gene>
    <name evidence="6" type="ORF">BLL40_12110</name>
</gene>
<dbReference type="PRINTS" id="PR00039">
    <property type="entry name" value="HTHLYSR"/>
</dbReference>
<dbReference type="Gene3D" id="3.40.190.290">
    <property type="match status" value="1"/>
</dbReference>
<dbReference type="Proteomes" id="UP000186524">
    <property type="component" value="Unassembled WGS sequence"/>
</dbReference>
<proteinExistence type="inferred from homology"/>
<dbReference type="EMBL" id="MRWQ01000010">
    <property type="protein sequence ID" value="OKL36066.1"/>
    <property type="molecule type" value="Genomic_DNA"/>
</dbReference>
<dbReference type="InterPro" id="IPR036390">
    <property type="entry name" value="WH_DNA-bd_sf"/>
</dbReference>
<comment type="caution">
    <text evidence="6">The sequence shown here is derived from an EMBL/GenBank/DDBJ whole genome shotgun (WGS) entry which is preliminary data.</text>
</comment>
<dbReference type="AlphaFoldDB" id="A0A1Q5P1I9"/>
<evidence type="ECO:0000256" key="3">
    <source>
        <dbReference type="ARBA" id="ARBA00023125"/>
    </source>
</evidence>
<dbReference type="InterPro" id="IPR000847">
    <property type="entry name" value="LysR_HTH_N"/>
</dbReference>
<evidence type="ECO:0000313" key="6">
    <source>
        <dbReference type="EMBL" id="OKL36066.1"/>
    </source>
</evidence>
<comment type="similarity">
    <text evidence="1">Belongs to the LysR transcriptional regulatory family.</text>
</comment>
<dbReference type="PROSITE" id="PS50931">
    <property type="entry name" value="HTH_LYSR"/>
    <property type="match status" value="1"/>
</dbReference>
<dbReference type="FunFam" id="1.10.10.10:FF:000001">
    <property type="entry name" value="LysR family transcriptional regulator"/>
    <property type="match status" value="1"/>
</dbReference>
<reference evidence="6 7" key="1">
    <citation type="submission" date="2016-12" db="EMBL/GenBank/DDBJ databases">
        <title>Domibacillus sp. SAOS 44 whole genome sequencing.</title>
        <authorList>
            <person name="Verma A."/>
            <person name="Krishnamurthi S."/>
        </authorList>
    </citation>
    <scope>NUCLEOTIDE SEQUENCE [LARGE SCALE GENOMIC DNA]</scope>
    <source>
        <strain evidence="6 7">SAOS 44</strain>
    </source>
</reference>
<dbReference type="OrthoDB" id="9803735at2"/>
<dbReference type="PANTHER" id="PTHR30419">
    <property type="entry name" value="HTH-TYPE TRANSCRIPTIONAL REGULATOR YBHD"/>
    <property type="match status" value="1"/>
</dbReference>
<keyword evidence="7" id="KW-1185">Reference proteome</keyword>
<dbReference type="Gene3D" id="1.10.10.10">
    <property type="entry name" value="Winged helix-like DNA-binding domain superfamily/Winged helix DNA-binding domain"/>
    <property type="match status" value="1"/>
</dbReference>
<dbReference type="STRING" id="1714354.BLL40_12110"/>
<keyword evidence="3" id="KW-0238">DNA-binding</keyword>
<dbReference type="GO" id="GO:0005829">
    <property type="term" value="C:cytosol"/>
    <property type="evidence" value="ECO:0007669"/>
    <property type="project" value="TreeGrafter"/>
</dbReference>
<evidence type="ECO:0000256" key="4">
    <source>
        <dbReference type="ARBA" id="ARBA00023163"/>
    </source>
</evidence>
<dbReference type="InterPro" id="IPR036388">
    <property type="entry name" value="WH-like_DNA-bd_sf"/>
</dbReference>
<evidence type="ECO:0000313" key="7">
    <source>
        <dbReference type="Proteomes" id="UP000186524"/>
    </source>
</evidence>
<dbReference type="CDD" id="cd05466">
    <property type="entry name" value="PBP2_LTTR_substrate"/>
    <property type="match status" value="1"/>
</dbReference>
<dbReference type="InterPro" id="IPR005119">
    <property type="entry name" value="LysR_subst-bd"/>
</dbReference>